<dbReference type="InterPro" id="IPR019887">
    <property type="entry name" value="Tscrpt_reg_AsnC/Lrp_C"/>
</dbReference>
<dbReference type="Proteomes" id="UP001500192">
    <property type="component" value="Unassembled WGS sequence"/>
</dbReference>
<dbReference type="InterPro" id="IPR000485">
    <property type="entry name" value="AsnC-type_HTH_dom"/>
</dbReference>
<organism evidence="5 6">
    <name type="scientific">Amycolatopsis dongchuanensis</name>
    <dbReference type="NCBI Taxonomy" id="1070866"/>
    <lineage>
        <taxon>Bacteria</taxon>
        <taxon>Bacillati</taxon>
        <taxon>Actinomycetota</taxon>
        <taxon>Actinomycetes</taxon>
        <taxon>Pseudonocardiales</taxon>
        <taxon>Pseudonocardiaceae</taxon>
        <taxon>Amycolatopsis</taxon>
    </lineage>
</organism>
<keyword evidence="2" id="KW-0238">DNA-binding</keyword>
<dbReference type="InterPro" id="IPR036390">
    <property type="entry name" value="WH_DNA-bd_sf"/>
</dbReference>
<dbReference type="Pfam" id="PF13404">
    <property type="entry name" value="HTH_AsnC-type"/>
    <property type="match status" value="1"/>
</dbReference>
<keyword evidence="3" id="KW-0804">Transcription</keyword>
<evidence type="ECO:0000313" key="6">
    <source>
        <dbReference type="Proteomes" id="UP001500192"/>
    </source>
</evidence>
<evidence type="ECO:0000256" key="3">
    <source>
        <dbReference type="ARBA" id="ARBA00023163"/>
    </source>
</evidence>
<dbReference type="Pfam" id="PF01037">
    <property type="entry name" value="AsnC_trans_reg"/>
    <property type="match status" value="1"/>
</dbReference>
<dbReference type="InterPro" id="IPR011008">
    <property type="entry name" value="Dimeric_a/b-barrel"/>
</dbReference>
<protein>
    <recommendedName>
        <fullName evidence="4">HTH asnC-type domain-containing protein</fullName>
    </recommendedName>
</protein>
<name>A0ABP9PXA1_9PSEU</name>
<dbReference type="Gene3D" id="1.10.10.10">
    <property type="entry name" value="Winged helix-like DNA-binding domain superfamily/Winged helix DNA-binding domain"/>
    <property type="match status" value="1"/>
</dbReference>
<dbReference type="SUPFAM" id="SSF55781">
    <property type="entry name" value="GAF domain-like"/>
    <property type="match status" value="1"/>
</dbReference>
<dbReference type="RefSeq" id="WP_346052098.1">
    <property type="nucleotide sequence ID" value="NZ_BAABIB010000018.1"/>
</dbReference>
<comment type="caution">
    <text evidence="5">The sequence shown here is derived from an EMBL/GenBank/DDBJ whole genome shotgun (WGS) entry which is preliminary data.</text>
</comment>
<evidence type="ECO:0000256" key="2">
    <source>
        <dbReference type="ARBA" id="ARBA00023125"/>
    </source>
</evidence>
<feature type="domain" description="HTH asnC-type" evidence="4">
    <location>
        <begin position="4"/>
        <end position="47"/>
    </location>
</feature>
<dbReference type="SMART" id="SM00344">
    <property type="entry name" value="HTH_ASNC"/>
    <property type="match status" value="1"/>
</dbReference>
<dbReference type="Gene3D" id="3.30.450.40">
    <property type="match status" value="1"/>
</dbReference>
<dbReference type="InterPro" id="IPR003018">
    <property type="entry name" value="GAF"/>
</dbReference>
<gene>
    <name evidence="5" type="ORF">GCM10023214_07310</name>
</gene>
<dbReference type="Pfam" id="PF01590">
    <property type="entry name" value="GAF"/>
    <property type="match status" value="1"/>
</dbReference>
<proteinExistence type="predicted"/>
<keyword evidence="6" id="KW-1185">Reference proteome</keyword>
<dbReference type="InterPro" id="IPR019888">
    <property type="entry name" value="Tscrpt_reg_AsnC-like"/>
</dbReference>
<evidence type="ECO:0000256" key="1">
    <source>
        <dbReference type="ARBA" id="ARBA00023015"/>
    </source>
</evidence>
<dbReference type="SUPFAM" id="SSF54909">
    <property type="entry name" value="Dimeric alpha+beta barrel"/>
    <property type="match status" value="1"/>
</dbReference>
<dbReference type="Gene3D" id="3.30.70.920">
    <property type="match status" value="1"/>
</dbReference>
<dbReference type="PANTHER" id="PTHR30154:SF34">
    <property type="entry name" value="TRANSCRIPTIONAL REGULATOR AZLB"/>
    <property type="match status" value="1"/>
</dbReference>
<accession>A0ABP9PXA1</accession>
<evidence type="ECO:0000313" key="5">
    <source>
        <dbReference type="EMBL" id="GAA5153779.1"/>
    </source>
</evidence>
<dbReference type="PROSITE" id="PS50956">
    <property type="entry name" value="HTH_ASNC_2"/>
    <property type="match status" value="1"/>
</dbReference>
<dbReference type="EMBL" id="BAABIB010000018">
    <property type="protein sequence ID" value="GAA5153779.1"/>
    <property type="molecule type" value="Genomic_DNA"/>
</dbReference>
<dbReference type="InterPro" id="IPR036388">
    <property type="entry name" value="WH-like_DNA-bd_sf"/>
</dbReference>
<sequence>MRELDELDKKIFGLLAGNGRASNLEIAGKVGVSEKTVRQRIRRLIERDGMRVVATMETPAAASRLIVLVRVEPGQRFVVAGRLASMPQVEEVHLTTGAYELIVVASFGSDSDALDFYVRHIEQGPGIKESLSTHVVETITQSTATRPDHFAQFDEQAAKTGSTAELLDLACDVATASLGADRVHVATGNVQPDDPAPSEWPSLMRWRGLSSRYVEEILTKGRAEGIVLPNIVKHNQHVFVADARTDPLFRSVADLVLSEGFHSWMGMPVRDGGARRGTLCLYWDTVITCGDDLVRRTQELADLLGKHLSRRA</sequence>
<evidence type="ECO:0000259" key="4">
    <source>
        <dbReference type="PROSITE" id="PS50956"/>
    </source>
</evidence>
<dbReference type="PRINTS" id="PR00033">
    <property type="entry name" value="HTHASNC"/>
</dbReference>
<keyword evidence="1" id="KW-0805">Transcription regulation</keyword>
<dbReference type="SUPFAM" id="SSF46785">
    <property type="entry name" value="Winged helix' DNA-binding domain"/>
    <property type="match status" value="1"/>
</dbReference>
<dbReference type="PANTHER" id="PTHR30154">
    <property type="entry name" value="LEUCINE-RESPONSIVE REGULATORY PROTEIN"/>
    <property type="match status" value="1"/>
</dbReference>
<dbReference type="InterPro" id="IPR029016">
    <property type="entry name" value="GAF-like_dom_sf"/>
</dbReference>
<reference evidence="6" key="1">
    <citation type="journal article" date="2019" name="Int. J. Syst. Evol. Microbiol.">
        <title>The Global Catalogue of Microorganisms (GCM) 10K type strain sequencing project: providing services to taxonomists for standard genome sequencing and annotation.</title>
        <authorList>
            <consortium name="The Broad Institute Genomics Platform"/>
            <consortium name="The Broad Institute Genome Sequencing Center for Infectious Disease"/>
            <person name="Wu L."/>
            <person name="Ma J."/>
        </authorList>
    </citation>
    <scope>NUCLEOTIDE SEQUENCE [LARGE SCALE GENOMIC DNA]</scope>
    <source>
        <strain evidence="6">JCM 18054</strain>
    </source>
</reference>